<gene>
    <name evidence="2" type="ORF">COC42_08820</name>
</gene>
<sequence>MAQRRGRGAAEVTRRVPVLATLVVVLAAAAMVGLGLWQLQRREAKHALLASFARNAALPERALALPTPDETLFSRVTATCTAPTPPTRSAGRSSGGASGYRFLVTCREGFVVDLGVASDPRLTPVWTGGFVRGILTRAPDATSFLERLFGARPELKPMIVPATALAPGLSASRAPDPASVPDNHLAYAVQWFAFAGLALVIYAFALHRRR</sequence>
<comment type="caution">
    <text evidence="2">The sequence shown here is derived from an EMBL/GenBank/DDBJ whole genome shotgun (WGS) entry which is preliminary data.</text>
</comment>
<keyword evidence="1" id="KW-0812">Transmembrane</keyword>
<proteinExistence type="inferred from homology"/>
<dbReference type="CDD" id="cd06662">
    <property type="entry name" value="SURF1"/>
    <property type="match status" value="1"/>
</dbReference>
<keyword evidence="1" id="KW-0472">Membrane</keyword>
<feature type="transmembrane region" description="Helical" evidence="1">
    <location>
        <begin position="16"/>
        <end position="37"/>
    </location>
</feature>
<organism evidence="2 3">
    <name type="scientific">Sphingomonas spermidinifaciens</name>
    <dbReference type="NCBI Taxonomy" id="1141889"/>
    <lineage>
        <taxon>Bacteria</taxon>
        <taxon>Pseudomonadati</taxon>
        <taxon>Pseudomonadota</taxon>
        <taxon>Alphaproteobacteria</taxon>
        <taxon>Sphingomonadales</taxon>
        <taxon>Sphingomonadaceae</taxon>
        <taxon>Sphingomonas</taxon>
    </lineage>
</organism>
<dbReference type="InterPro" id="IPR002994">
    <property type="entry name" value="Surf1/Shy1"/>
</dbReference>
<keyword evidence="1" id="KW-1133">Transmembrane helix</keyword>
<dbReference type="GO" id="GO:0005886">
    <property type="term" value="C:plasma membrane"/>
    <property type="evidence" value="ECO:0007669"/>
    <property type="project" value="UniProtKB-SubCell"/>
</dbReference>
<dbReference type="Pfam" id="PF02104">
    <property type="entry name" value="SURF1"/>
    <property type="match status" value="1"/>
</dbReference>
<evidence type="ECO:0000313" key="2">
    <source>
        <dbReference type="EMBL" id="PCD04359.1"/>
    </source>
</evidence>
<keyword evidence="1" id="KW-1003">Cell membrane</keyword>
<comment type="subcellular location">
    <subcellularLocation>
        <location evidence="1">Cell membrane</location>
        <topology evidence="1">Multi-pass membrane protein</topology>
    </subcellularLocation>
</comment>
<protein>
    <recommendedName>
        <fullName evidence="1">SURF1-like protein</fullName>
    </recommendedName>
</protein>
<dbReference type="AlphaFoldDB" id="A0A2A4B9A0"/>
<evidence type="ECO:0000256" key="1">
    <source>
        <dbReference type="RuleBase" id="RU363076"/>
    </source>
</evidence>
<dbReference type="OrthoDB" id="6079986at2"/>
<evidence type="ECO:0000313" key="3">
    <source>
        <dbReference type="Proteomes" id="UP000218366"/>
    </source>
</evidence>
<reference evidence="2 3" key="1">
    <citation type="submission" date="2017-09" db="EMBL/GenBank/DDBJ databases">
        <title>Sphingomonas spermidinifaciens 9NM-10, whole genome shotgun sequence.</title>
        <authorList>
            <person name="Feng G."/>
            <person name="Zhu H."/>
        </authorList>
    </citation>
    <scope>NUCLEOTIDE SEQUENCE [LARGE SCALE GENOMIC DNA]</scope>
    <source>
        <strain evidence="2 3">9NM-10</strain>
    </source>
</reference>
<feature type="transmembrane region" description="Helical" evidence="1">
    <location>
        <begin position="185"/>
        <end position="205"/>
    </location>
</feature>
<dbReference type="Proteomes" id="UP000218366">
    <property type="component" value="Unassembled WGS sequence"/>
</dbReference>
<name>A0A2A4B9A0_9SPHN</name>
<dbReference type="EMBL" id="NWMW01000001">
    <property type="protein sequence ID" value="PCD04359.1"/>
    <property type="molecule type" value="Genomic_DNA"/>
</dbReference>
<keyword evidence="3" id="KW-1185">Reference proteome</keyword>
<accession>A0A2A4B9A0</accession>
<comment type="similarity">
    <text evidence="1">Belongs to the SURF1 family.</text>
</comment>